<proteinExistence type="predicted"/>
<dbReference type="Proteomes" id="UP000318081">
    <property type="component" value="Chromosome"/>
</dbReference>
<organism evidence="1 2">
    <name type="scientific">Stieleria magnilauensis</name>
    <dbReference type="NCBI Taxonomy" id="2527963"/>
    <lineage>
        <taxon>Bacteria</taxon>
        <taxon>Pseudomonadati</taxon>
        <taxon>Planctomycetota</taxon>
        <taxon>Planctomycetia</taxon>
        <taxon>Pirellulales</taxon>
        <taxon>Pirellulaceae</taxon>
        <taxon>Stieleria</taxon>
    </lineage>
</organism>
<accession>A0ABX5XIH1</accession>
<keyword evidence="2" id="KW-1185">Reference proteome</keyword>
<dbReference type="EMBL" id="CP036432">
    <property type="protein sequence ID" value="QDV81664.1"/>
    <property type="molecule type" value="Genomic_DNA"/>
</dbReference>
<gene>
    <name evidence="1" type="ORF">TBK1r_05830</name>
</gene>
<reference evidence="1 2" key="1">
    <citation type="submission" date="2019-02" db="EMBL/GenBank/DDBJ databases">
        <title>Deep-cultivation of Planctomycetes and their phenomic and genomic characterization uncovers novel biology.</title>
        <authorList>
            <person name="Wiegand S."/>
            <person name="Jogler M."/>
            <person name="Boedeker C."/>
            <person name="Pinto D."/>
            <person name="Vollmers J."/>
            <person name="Rivas-Marin E."/>
            <person name="Kohn T."/>
            <person name="Peeters S.H."/>
            <person name="Heuer A."/>
            <person name="Rast P."/>
            <person name="Oberbeckmann S."/>
            <person name="Bunk B."/>
            <person name="Jeske O."/>
            <person name="Meyerdierks A."/>
            <person name="Storesund J.E."/>
            <person name="Kallscheuer N."/>
            <person name="Luecker S."/>
            <person name="Lage O.M."/>
            <person name="Pohl T."/>
            <person name="Merkel B.J."/>
            <person name="Hornburger P."/>
            <person name="Mueller R.-W."/>
            <person name="Bruemmer F."/>
            <person name="Labrenz M."/>
            <person name="Spormann A.M."/>
            <person name="Op den Camp H."/>
            <person name="Overmann J."/>
            <person name="Amann R."/>
            <person name="Jetten M.S.M."/>
            <person name="Mascher T."/>
            <person name="Medema M.H."/>
            <person name="Devos D.P."/>
            <person name="Kaster A.-K."/>
            <person name="Ovreas L."/>
            <person name="Rohde M."/>
            <person name="Galperin M.Y."/>
            <person name="Jogler C."/>
        </authorList>
    </citation>
    <scope>NUCLEOTIDE SEQUENCE [LARGE SCALE GENOMIC DNA]</scope>
    <source>
        <strain evidence="1 2">TBK1r</strain>
    </source>
</reference>
<sequence length="69" mass="7917">MRIPPYFLTVDGETKPLSEWARTTNQPYRRLYERMSMGWTDEAIVKGNQNYARTTQAGTSTCQAKAEAK</sequence>
<evidence type="ECO:0000313" key="1">
    <source>
        <dbReference type="EMBL" id="QDV81664.1"/>
    </source>
</evidence>
<protein>
    <submittedName>
        <fullName evidence="1">Uncharacterized protein</fullName>
    </submittedName>
</protein>
<name>A0ABX5XIH1_9BACT</name>
<evidence type="ECO:0000313" key="2">
    <source>
        <dbReference type="Proteomes" id="UP000318081"/>
    </source>
</evidence>